<dbReference type="PANTHER" id="PTHR19328">
    <property type="entry name" value="HEDGEHOG-INTERACTING PROTEIN"/>
    <property type="match status" value="1"/>
</dbReference>
<evidence type="ECO:0000259" key="2">
    <source>
        <dbReference type="Pfam" id="PF07995"/>
    </source>
</evidence>
<accession>A0A6C2YVI1</accession>
<evidence type="ECO:0000313" key="3">
    <source>
        <dbReference type="EMBL" id="VIP04989.1"/>
    </source>
</evidence>
<reference evidence="3" key="1">
    <citation type="submission" date="2019-04" db="EMBL/GenBank/DDBJ databases">
        <authorList>
            <consortium name="Science for Life Laboratories"/>
        </authorList>
    </citation>
    <scope>NUCLEOTIDE SEQUENCE</scope>
    <source>
        <strain evidence="3">MBLW1</strain>
    </source>
</reference>
<dbReference type="InterPro" id="IPR011042">
    <property type="entry name" value="6-blade_b-propeller_TolB-like"/>
</dbReference>
<dbReference type="Gene3D" id="2.130.10.130">
    <property type="entry name" value="Integrin alpha, N-terminal"/>
    <property type="match status" value="2"/>
</dbReference>
<dbReference type="InParanoid" id="A0A6C2YVI1"/>
<keyword evidence="1" id="KW-0732">Signal</keyword>
<name>A0A6C2YVI1_9BACT</name>
<sequence>MTTIRPSVLSLEDRSVPTTLPTGFSESVLAEGLSRPSAMAVAPDGRIFITEQGGTVRIVDDGELVATPLLTVNVDPSVNTKFSHSGLIGIAIDPDFRTNGHIYINYTAPGENGDQPFNRISRYTVNADNMTVGGETVLVELDPLDDPTSEQGGTMVFGRDGKLYVGVGYLDNLDNPQSLNNRFGKILRYNKDGSIPDDNPTTFAGIDGTTTGDNRAIWAVGFRQPYSMSISASGDLLVADVGENSFEELNLGKAGANYGWGVTEGPFDPLEYPNFTAPIVAYPHGDGLEAGNAVTGASVYQPFANASGQFPGEFVGDYFYMDFENGWINHFDPSTSESANFASELTGVLPTALTTTPDGDLLYLSFGFGPAAGKLYSIGYDEVSPAQVIVGAAGGPLVQIGDAAQAKVVSEFLAFQPGFTGGVHVAMGDVTGDRVDDFVYSVASGGAPRVQVVDGASKAVVYDFFAFETSFTGGVFVSVGDLDRDGFADLVMTAGNGGGPRVRIMSGQSGKVISDFLGIADPNFRGGATSAIGDGNGDGFLDLAIGAGIGGGPRVAVYNGALGFPWNTTPSSPFLDFFVFDPSFTGGVSLASADTTGDGMAELIVGAGPGGGPVVSVFNGALLSKGLPANQARIVSFLTGDVNNRGGVNVAARDLTGDQIAELLIGSGASTTPTYQIRNVSESGEVTTLVTQDATDPAFLDGVFVG</sequence>
<protein>
    <recommendedName>
        <fullName evidence="2">Glucose/Sorbosone dehydrogenase domain-containing protein</fullName>
    </recommendedName>
</protein>
<evidence type="ECO:0000256" key="1">
    <source>
        <dbReference type="ARBA" id="ARBA00022729"/>
    </source>
</evidence>
<feature type="domain" description="Glucose/Sorbosone dehydrogenase" evidence="2">
    <location>
        <begin position="33"/>
        <end position="264"/>
    </location>
</feature>
<dbReference type="SUPFAM" id="SSF50952">
    <property type="entry name" value="Soluble quinoprotein glucose dehydrogenase"/>
    <property type="match status" value="1"/>
</dbReference>
<dbReference type="Pfam" id="PF07995">
    <property type="entry name" value="GSDH"/>
    <property type="match status" value="1"/>
</dbReference>
<dbReference type="PANTHER" id="PTHR19328:SF13">
    <property type="entry name" value="HIPL1 PROTEIN"/>
    <property type="match status" value="1"/>
</dbReference>
<dbReference type="Pfam" id="PF01839">
    <property type="entry name" value="FG-GAP"/>
    <property type="match status" value="1"/>
</dbReference>
<dbReference type="EMBL" id="LR593887">
    <property type="protein sequence ID" value="VTS07336.1"/>
    <property type="molecule type" value="Genomic_DNA"/>
</dbReference>
<evidence type="ECO:0000313" key="4">
    <source>
        <dbReference type="Proteomes" id="UP000464378"/>
    </source>
</evidence>
<organism evidence="3">
    <name type="scientific">Tuwongella immobilis</name>
    <dbReference type="NCBI Taxonomy" id="692036"/>
    <lineage>
        <taxon>Bacteria</taxon>
        <taxon>Pseudomonadati</taxon>
        <taxon>Planctomycetota</taxon>
        <taxon>Planctomycetia</taxon>
        <taxon>Gemmatales</taxon>
        <taxon>Gemmataceae</taxon>
        <taxon>Tuwongella</taxon>
    </lineage>
</organism>
<dbReference type="Proteomes" id="UP000464378">
    <property type="component" value="Chromosome"/>
</dbReference>
<dbReference type="KEGG" id="tim:GMBLW1_42040"/>
<dbReference type="InterPro" id="IPR028994">
    <property type="entry name" value="Integrin_alpha_N"/>
</dbReference>
<keyword evidence="4" id="KW-1185">Reference proteome</keyword>
<proteinExistence type="predicted"/>
<dbReference type="RefSeq" id="WP_232056332.1">
    <property type="nucleotide sequence ID" value="NZ_LR593887.1"/>
</dbReference>
<dbReference type="AlphaFoldDB" id="A0A6C2YVI1"/>
<dbReference type="InterPro" id="IPR013517">
    <property type="entry name" value="FG-GAP"/>
</dbReference>
<gene>
    <name evidence="3" type="ORF">GMBLW1_42040</name>
</gene>
<dbReference type="Gene3D" id="2.120.10.30">
    <property type="entry name" value="TolB, C-terminal domain"/>
    <property type="match status" value="1"/>
</dbReference>
<dbReference type="InterPro" id="IPR011041">
    <property type="entry name" value="Quinoprot_gluc/sorb_DH_b-prop"/>
</dbReference>
<dbReference type="EMBL" id="LR586016">
    <property type="protein sequence ID" value="VIP04989.1"/>
    <property type="molecule type" value="Genomic_DNA"/>
</dbReference>
<dbReference type="InterPro" id="IPR012938">
    <property type="entry name" value="Glc/Sorbosone_DH"/>
</dbReference>
<dbReference type="SUPFAM" id="SSF69318">
    <property type="entry name" value="Integrin alpha N-terminal domain"/>
    <property type="match status" value="1"/>
</dbReference>